<proteinExistence type="predicted"/>
<dbReference type="Gene3D" id="3.30.1460.30">
    <property type="entry name" value="YgaC/TfoX-N like chaperone"/>
    <property type="match status" value="1"/>
</dbReference>
<sequence length="123" mass="13381">MTSNTGSPDSERTTMAYDEGLAERIRQRLRSDADVTERRMFGGIAFLYCGNMAVGVSGDDLMVRVGPDHTDAALARPGTRVFDMTGRPMRGWILVAGTALSEEDVLGEWVDEGRAFAVSLPPK</sequence>
<dbReference type="AlphaFoldDB" id="A0AAU2A7W1"/>
<name>A0AAU2A7W1_9ACTN</name>
<dbReference type="InterPro" id="IPR007076">
    <property type="entry name" value="TfoX_N"/>
</dbReference>
<dbReference type="SUPFAM" id="SSF159894">
    <property type="entry name" value="YgaC/TfoX-N like"/>
    <property type="match status" value="1"/>
</dbReference>
<evidence type="ECO:0000313" key="2">
    <source>
        <dbReference type="EMBL" id="WTT19817.1"/>
    </source>
</evidence>
<dbReference type="EMBL" id="CP108222">
    <property type="protein sequence ID" value="WTT19817.1"/>
    <property type="molecule type" value="Genomic_DNA"/>
</dbReference>
<gene>
    <name evidence="2" type="ORF">OHA22_31985</name>
</gene>
<feature type="domain" description="TfoX N-terminal" evidence="1">
    <location>
        <begin position="33"/>
        <end position="115"/>
    </location>
</feature>
<reference evidence="2" key="1">
    <citation type="submission" date="2022-10" db="EMBL/GenBank/DDBJ databases">
        <title>The complete genomes of actinobacterial strains from the NBC collection.</title>
        <authorList>
            <person name="Joergensen T.S."/>
            <person name="Alvarez Arevalo M."/>
            <person name="Sterndorff E.B."/>
            <person name="Faurdal D."/>
            <person name="Vuksanovic O."/>
            <person name="Mourched A.-S."/>
            <person name="Charusanti P."/>
            <person name="Shaw S."/>
            <person name="Blin K."/>
            <person name="Weber T."/>
        </authorList>
    </citation>
    <scope>NUCLEOTIDE SEQUENCE</scope>
    <source>
        <strain evidence="2">NBC_00093</strain>
    </source>
</reference>
<organism evidence="2">
    <name type="scientific">Streptomyces sp. NBC_00093</name>
    <dbReference type="NCBI Taxonomy" id="2975649"/>
    <lineage>
        <taxon>Bacteria</taxon>
        <taxon>Bacillati</taxon>
        <taxon>Actinomycetota</taxon>
        <taxon>Actinomycetes</taxon>
        <taxon>Kitasatosporales</taxon>
        <taxon>Streptomycetaceae</taxon>
        <taxon>Streptomyces</taxon>
    </lineage>
</organism>
<dbReference type="Pfam" id="PF04993">
    <property type="entry name" value="TfoX_N"/>
    <property type="match status" value="1"/>
</dbReference>
<accession>A0AAU2A7W1</accession>
<evidence type="ECO:0000259" key="1">
    <source>
        <dbReference type="Pfam" id="PF04993"/>
    </source>
</evidence>
<protein>
    <submittedName>
        <fullName evidence="2">TfoX/Sxy family protein</fullName>
    </submittedName>
</protein>